<dbReference type="Proteomes" id="UP000314294">
    <property type="component" value="Unassembled WGS sequence"/>
</dbReference>
<organism evidence="2 3">
    <name type="scientific">Liparis tanakae</name>
    <name type="common">Tanaka's snailfish</name>
    <dbReference type="NCBI Taxonomy" id="230148"/>
    <lineage>
        <taxon>Eukaryota</taxon>
        <taxon>Metazoa</taxon>
        <taxon>Chordata</taxon>
        <taxon>Craniata</taxon>
        <taxon>Vertebrata</taxon>
        <taxon>Euteleostomi</taxon>
        <taxon>Actinopterygii</taxon>
        <taxon>Neopterygii</taxon>
        <taxon>Teleostei</taxon>
        <taxon>Neoteleostei</taxon>
        <taxon>Acanthomorphata</taxon>
        <taxon>Eupercaria</taxon>
        <taxon>Perciformes</taxon>
        <taxon>Cottioidei</taxon>
        <taxon>Cottales</taxon>
        <taxon>Liparidae</taxon>
        <taxon>Liparis</taxon>
    </lineage>
</organism>
<keyword evidence="3" id="KW-1185">Reference proteome</keyword>
<evidence type="ECO:0000313" key="2">
    <source>
        <dbReference type="EMBL" id="TNN80514.1"/>
    </source>
</evidence>
<accession>A0A4Z2ISM5</accession>
<keyword evidence="1" id="KW-1133">Transmembrane helix</keyword>
<name>A0A4Z2ISM5_9TELE</name>
<proteinExistence type="predicted"/>
<keyword evidence="1" id="KW-0812">Transmembrane</keyword>
<dbReference type="EMBL" id="SRLO01000054">
    <property type="protein sequence ID" value="TNN80514.1"/>
    <property type="molecule type" value="Genomic_DNA"/>
</dbReference>
<evidence type="ECO:0000256" key="1">
    <source>
        <dbReference type="SAM" id="Phobius"/>
    </source>
</evidence>
<feature type="transmembrane region" description="Helical" evidence="1">
    <location>
        <begin position="12"/>
        <end position="32"/>
    </location>
</feature>
<protein>
    <submittedName>
        <fullName evidence="2">Uncharacterized protein</fullName>
    </submittedName>
</protein>
<reference evidence="2 3" key="1">
    <citation type="submission" date="2019-03" db="EMBL/GenBank/DDBJ databases">
        <title>First draft genome of Liparis tanakae, snailfish: a comprehensive survey of snailfish specific genes.</title>
        <authorList>
            <person name="Kim W."/>
            <person name="Song I."/>
            <person name="Jeong J.-H."/>
            <person name="Kim D."/>
            <person name="Kim S."/>
            <person name="Ryu S."/>
            <person name="Song J.Y."/>
            <person name="Lee S.K."/>
        </authorList>
    </citation>
    <scope>NUCLEOTIDE SEQUENCE [LARGE SCALE GENOMIC DNA]</scope>
    <source>
        <tissue evidence="2">Muscle</tissue>
    </source>
</reference>
<comment type="caution">
    <text evidence="2">The sequence shown here is derived from an EMBL/GenBank/DDBJ whole genome shotgun (WGS) entry which is preliminary data.</text>
</comment>
<dbReference type="AlphaFoldDB" id="A0A4Z2ISM5"/>
<keyword evidence="1" id="KW-0472">Membrane</keyword>
<sequence>MYQTALIQNRGYISISLVLASVTGAVLCSTAMQAPVSLQLIPVGYVRHTTGKLENTMPTGAQNTQDSHSAAFLPLCRETCRLKEEDQEDEMVWEGLSPNRSICLLVCRPGWLLAPVQL</sequence>
<evidence type="ECO:0000313" key="3">
    <source>
        <dbReference type="Proteomes" id="UP000314294"/>
    </source>
</evidence>
<gene>
    <name evidence="2" type="ORF">EYF80_009253</name>
</gene>